<evidence type="ECO:0000256" key="2">
    <source>
        <dbReference type="ARBA" id="ARBA00005695"/>
    </source>
</evidence>
<dbReference type="Gene3D" id="3.90.76.10">
    <property type="entry name" value="Dipeptide-binding Protein, Domain 1"/>
    <property type="match status" value="1"/>
</dbReference>
<evidence type="ECO:0000313" key="7">
    <source>
        <dbReference type="EMBL" id="NDL60822.1"/>
    </source>
</evidence>
<evidence type="ECO:0000256" key="5">
    <source>
        <dbReference type="SAM" id="Phobius"/>
    </source>
</evidence>
<dbReference type="Gene3D" id="3.40.190.10">
    <property type="entry name" value="Periplasmic binding protein-like II"/>
    <property type="match status" value="1"/>
</dbReference>
<keyword evidence="4" id="KW-0732">Signal</keyword>
<evidence type="ECO:0000313" key="8">
    <source>
        <dbReference type="Proteomes" id="UP000460435"/>
    </source>
</evidence>
<reference evidence="7 8" key="1">
    <citation type="submission" date="2019-11" db="EMBL/GenBank/DDBJ databases">
        <authorList>
            <person name="Li X.-J."/>
            <person name="Feng X.-M."/>
        </authorList>
    </citation>
    <scope>NUCLEOTIDE SEQUENCE [LARGE SCALE GENOMIC DNA]</scope>
    <source>
        <strain evidence="7 8">XMNu-373</strain>
    </source>
</reference>
<keyword evidence="5" id="KW-1133">Transmembrane helix</keyword>
<sequence>MTLRGWRIVALKHVTTLAQSGVAHRTSPKRLTSRRRPRFTDLNARSPLGPIQLIGRFVTGLVQHPPTVLDRLHSIARYLTIMITRHRIRRLSRWGVAGLALTVPAALFVLPAQASEDGDAAENRLFVATDQSVENWNPFLQIYFIEHQFRQVQYEPLIRHSAEDYTATEGLAEEWEVSDDGLTWTFTLRETVWHDEQPVTADDVEYTYHIILNDEVISARSADTVELIESVEAVDDRTVEIRITEPSVTLELSDQVIVPKHIWEEHEGNWSDWGNDDFPIIGSGPWQAVAYETDQFIRYEANENYWRGAPGFDELIFQYYTEPDTAVAGLEAGEVDIVGNLNEAQVRRLDGMEGITTVVAPNRAWLALRFNTGARTIDGQEFGQGHPALSDVAVRQALHHAIDKQELIDRVRGGFGEVASSIVPSVFGAIYWEPDDDVRVDFDLEEASRILDEAGYAMGDDGIRVSPDGDPLVFSFGIDAGDADRESTALFIEEWFSEIGVGVEQVISEDVHDQFYAGDIDFTFTGWGINPDPTYNLIRQTCGQLPEEPPGGNSDAFYCNEHYDNLVAQQAAETDPEARAEILAEVQEILYTDAPLIFLWYPTVMEAYNSDKIADVTFQPTDGGMIMGQIGPWAYHSAAPTGEGGGGLSTSVLVGAGAAVVLGAAVAGVGLARRRQTADDRE</sequence>
<dbReference type="Proteomes" id="UP000460435">
    <property type="component" value="Unassembled WGS sequence"/>
</dbReference>
<dbReference type="Gene3D" id="3.10.105.10">
    <property type="entry name" value="Dipeptide-binding Protein, Domain 3"/>
    <property type="match status" value="1"/>
</dbReference>
<name>A0A7K3MCV5_9ACTN</name>
<proteinExistence type="inferred from homology"/>
<dbReference type="InterPro" id="IPR000914">
    <property type="entry name" value="SBP_5_dom"/>
</dbReference>
<dbReference type="AlphaFoldDB" id="A0A7K3MCV5"/>
<evidence type="ECO:0000256" key="1">
    <source>
        <dbReference type="ARBA" id="ARBA00004196"/>
    </source>
</evidence>
<dbReference type="SUPFAM" id="SSF53850">
    <property type="entry name" value="Periplasmic binding protein-like II"/>
    <property type="match status" value="1"/>
</dbReference>
<evidence type="ECO:0000256" key="4">
    <source>
        <dbReference type="ARBA" id="ARBA00022729"/>
    </source>
</evidence>
<dbReference type="GO" id="GO:0015833">
    <property type="term" value="P:peptide transport"/>
    <property type="evidence" value="ECO:0007669"/>
    <property type="project" value="TreeGrafter"/>
</dbReference>
<comment type="similarity">
    <text evidence="2">Belongs to the bacterial solute-binding protein 5 family.</text>
</comment>
<feature type="domain" description="Solute-binding protein family 5" evidence="6">
    <location>
        <begin position="169"/>
        <end position="540"/>
    </location>
</feature>
<keyword evidence="5" id="KW-0812">Transmembrane</keyword>
<comment type="subcellular location">
    <subcellularLocation>
        <location evidence="1">Cell envelope</location>
    </subcellularLocation>
</comment>
<dbReference type="GO" id="GO:1904680">
    <property type="term" value="F:peptide transmembrane transporter activity"/>
    <property type="evidence" value="ECO:0007669"/>
    <property type="project" value="TreeGrafter"/>
</dbReference>
<dbReference type="EMBL" id="WLZY01000015">
    <property type="protein sequence ID" value="NDL60822.1"/>
    <property type="molecule type" value="Genomic_DNA"/>
</dbReference>
<dbReference type="InterPro" id="IPR039424">
    <property type="entry name" value="SBP_5"/>
</dbReference>
<feature type="transmembrane region" description="Helical" evidence="5">
    <location>
        <begin position="652"/>
        <end position="672"/>
    </location>
</feature>
<keyword evidence="8" id="KW-1185">Reference proteome</keyword>
<accession>A0A7K3MCV5</accession>
<dbReference type="PANTHER" id="PTHR30290">
    <property type="entry name" value="PERIPLASMIC BINDING COMPONENT OF ABC TRANSPORTER"/>
    <property type="match status" value="1"/>
</dbReference>
<keyword evidence="3" id="KW-0813">Transport</keyword>
<evidence type="ECO:0000256" key="3">
    <source>
        <dbReference type="ARBA" id="ARBA00022448"/>
    </source>
</evidence>
<evidence type="ECO:0000259" key="6">
    <source>
        <dbReference type="Pfam" id="PF00496"/>
    </source>
</evidence>
<dbReference type="CDD" id="cd00995">
    <property type="entry name" value="PBP2_NikA_DppA_OppA_like"/>
    <property type="match status" value="1"/>
</dbReference>
<dbReference type="GO" id="GO:0030313">
    <property type="term" value="C:cell envelope"/>
    <property type="evidence" value="ECO:0007669"/>
    <property type="project" value="UniProtKB-SubCell"/>
</dbReference>
<organism evidence="7 8">
    <name type="scientific">Phytoactinopolyspora mesophila</name>
    <dbReference type="NCBI Taxonomy" id="2650750"/>
    <lineage>
        <taxon>Bacteria</taxon>
        <taxon>Bacillati</taxon>
        <taxon>Actinomycetota</taxon>
        <taxon>Actinomycetes</taxon>
        <taxon>Jiangellales</taxon>
        <taxon>Jiangellaceae</taxon>
        <taxon>Phytoactinopolyspora</taxon>
    </lineage>
</organism>
<dbReference type="Pfam" id="PF00496">
    <property type="entry name" value="SBP_bac_5"/>
    <property type="match status" value="1"/>
</dbReference>
<comment type="caution">
    <text evidence="7">The sequence shown here is derived from an EMBL/GenBank/DDBJ whole genome shotgun (WGS) entry which is preliminary data.</text>
</comment>
<keyword evidence="5" id="KW-0472">Membrane</keyword>
<gene>
    <name evidence="7" type="ORF">F7O44_27475</name>
</gene>
<protein>
    <submittedName>
        <fullName evidence="7">ABC transporter substrate-binding protein</fullName>
    </submittedName>
</protein>
<dbReference type="PANTHER" id="PTHR30290:SF10">
    <property type="entry name" value="PERIPLASMIC OLIGOPEPTIDE-BINDING PROTEIN-RELATED"/>
    <property type="match status" value="1"/>
</dbReference>